<evidence type="ECO:0000313" key="1">
    <source>
        <dbReference type="EMBL" id="SNX84245.1"/>
    </source>
</evidence>
<evidence type="ECO:0000313" key="2">
    <source>
        <dbReference type="Proteomes" id="UP001294444"/>
    </source>
</evidence>
<protein>
    <submittedName>
        <fullName evidence="1">Uncharacterized protein</fullName>
    </submittedName>
</protein>
<gene>
    <name evidence="1" type="ORF">MEPE_02953</name>
</gene>
<name>A0AAJ4XKL0_9BASI</name>
<dbReference type="AlphaFoldDB" id="A0AAJ4XKL0"/>
<sequence length="225" mass="24794">MSHFSGPDAECSYGALTVKTTARPNRKRCSIPFGKVTLVVTCSDTDCAGSHNKSVLVSEIYSLKPTFHHIWETVARNDQYGSERSSIEAMRVSRVSRIAVKHAVPDFFSETKARPDSEPCLHLHDDNASFNIFTPQPTPGPIPQPPSVQKYHSTDMSNNFKSTAAMPKNSHPHALADQSQAFRPAPASMQTPEVRRAKPRFFSPLLHGIIISLLINLLVDLTGCV</sequence>
<dbReference type="Proteomes" id="UP001294444">
    <property type="component" value="Unassembled WGS sequence"/>
</dbReference>
<accession>A0AAJ4XKL0</accession>
<organism evidence="1 2">
    <name type="scientific">Melanopsichium pennsylvanicum</name>
    <dbReference type="NCBI Taxonomy" id="63383"/>
    <lineage>
        <taxon>Eukaryota</taxon>
        <taxon>Fungi</taxon>
        <taxon>Dikarya</taxon>
        <taxon>Basidiomycota</taxon>
        <taxon>Ustilaginomycotina</taxon>
        <taxon>Ustilaginomycetes</taxon>
        <taxon>Ustilaginales</taxon>
        <taxon>Ustilaginaceae</taxon>
        <taxon>Melanopsichium</taxon>
    </lineage>
</organism>
<reference evidence="1" key="1">
    <citation type="submission" date="2023-10" db="EMBL/GenBank/DDBJ databases">
        <authorList>
            <person name="Guldener U."/>
        </authorList>
    </citation>
    <scope>NUCLEOTIDE SEQUENCE</scope>
    <source>
        <strain evidence="1">Mp4</strain>
    </source>
</reference>
<proteinExistence type="predicted"/>
<keyword evidence="2" id="KW-1185">Reference proteome</keyword>
<dbReference type="EMBL" id="OAPG01000006">
    <property type="protein sequence ID" value="SNX84245.1"/>
    <property type="molecule type" value="Genomic_DNA"/>
</dbReference>
<comment type="caution">
    <text evidence="1">The sequence shown here is derived from an EMBL/GenBank/DDBJ whole genome shotgun (WGS) entry which is preliminary data.</text>
</comment>